<keyword evidence="4" id="KW-1185">Reference proteome</keyword>
<feature type="disulfide bond" evidence="1">
    <location>
        <begin position="57"/>
        <end position="91"/>
    </location>
</feature>
<gene>
    <name evidence="3" type="ORF">A3Q56_05984</name>
</gene>
<dbReference type="AlphaFoldDB" id="A0A177AWD0"/>
<dbReference type="SUPFAM" id="SSF55486">
    <property type="entry name" value="Metalloproteases ('zincins'), catalytic domain"/>
    <property type="match status" value="1"/>
</dbReference>
<evidence type="ECO:0000256" key="1">
    <source>
        <dbReference type="PROSITE-ProRule" id="PRU01005"/>
    </source>
</evidence>
<feature type="domain" description="ShKT" evidence="2">
    <location>
        <begin position="57"/>
        <end position="91"/>
    </location>
</feature>
<reference evidence="3 4" key="1">
    <citation type="submission" date="2016-04" db="EMBL/GenBank/DDBJ databases">
        <title>The genome of Intoshia linei affirms orthonectids as highly simplified spiralians.</title>
        <authorList>
            <person name="Mikhailov K.V."/>
            <person name="Slusarev G.S."/>
            <person name="Nikitin M.A."/>
            <person name="Logacheva M.D."/>
            <person name="Penin A."/>
            <person name="Aleoshin V."/>
            <person name="Panchin Y.V."/>
        </authorList>
    </citation>
    <scope>NUCLEOTIDE SEQUENCE [LARGE SCALE GENOMIC DNA]</scope>
    <source>
        <strain evidence="3">Intl2013</strain>
        <tissue evidence="3">Whole animal</tissue>
    </source>
</reference>
<proteinExistence type="predicted"/>
<comment type="caution">
    <text evidence="1">Lacks conserved residue(s) required for the propagation of feature annotation.</text>
</comment>
<evidence type="ECO:0000259" key="2">
    <source>
        <dbReference type="PROSITE" id="PS51670"/>
    </source>
</evidence>
<dbReference type="Gene3D" id="3.40.390.10">
    <property type="entry name" value="Collagenase (Catalytic Domain)"/>
    <property type="match status" value="1"/>
</dbReference>
<sequence length="165" mass="18453">MQSTVACSKLLGADHDGDNNNCKSSSNYIMTPIGGTAKEKNYKNSYKFSSCSMKKNCSDTFSECGAIKNLCNTNNFGLEMFENCKSTCNQCHLTCYERESAIFHVYKLGTYALEIFINDIIANMFKVRKTRANTIGKTSFHEEITVLGLIRCKCSIIDNVENVTI</sequence>
<dbReference type="InterPro" id="IPR024079">
    <property type="entry name" value="MetalloPept_cat_dom_sf"/>
</dbReference>
<evidence type="ECO:0000313" key="3">
    <source>
        <dbReference type="EMBL" id="OAF66295.1"/>
    </source>
</evidence>
<protein>
    <recommendedName>
        <fullName evidence="2">ShKT domain-containing protein</fullName>
    </recommendedName>
</protein>
<dbReference type="EMBL" id="LWCA01000976">
    <property type="protein sequence ID" value="OAF66295.1"/>
    <property type="molecule type" value="Genomic_DNA"/>
</dbReference>
<dbReference type="Proteomes" id="UP000078046">
    <property type="component" value="Unassembled WGS sequence"/>
</dbReference>
<dbReference type="Pfam" id="PF01549">
    <property type="entry name" value="ShK"/>
    <property type="match status" value="1"/>
</dbReference>
<dbReference type="SMART" id="SM00254">
    <property type="entry name" value="ShKT"/>
    <property type="match status" value="1"/>
</dbReference>
<keyword evidence="1" id="KW-1015">Disulfide bond</keyword>
<comment type="caution">
    <text evidence="3">The sequence shown here is derived from an EMBL/GenBank/DDBJ whole genome shotgun (WGS) entry which is preliminary data.</text>
</comment>
<dbReference type="GO" id="GO:0008237">
    <property type="term" value="F:metallopeptidase activity"/>
    <property type="evidence" value="ECO:0007669"/>
    <property type="project" value="InterPro"/>
</dbReference>
<name>A0A177AWD0_9BILA</name>
<organism evidence="3 4">
    <name type="scientific">Intoshia linei</name>
    <dbReference type="NCBI Taxonomy" id="1819745"/>
    <lineage>
        <taxon>Eukaryota</taxon>
        <taxon>Metazoa</taxon>
        <taxon>Spiralia</taxon>
        <taxon>Lophotrochozoa</taxon>
        <taxon>Mesozoa</taxon>
        <taxon>Orthonectida</taxon>
        <taxon>Rhopaluridae</taxon>
        <taxon>Intoshia</taxon>
    </lineage>
</organism>
<dbReference type="PROSITE" id="PS51670">
    <property type="entry name" value="SHKT"/>
    <property type="match status" value="1"/>
</dbReference>
<dbReference type="InterPro" id="IPR003582">
    <property type="entry name" value="ShKT_dom"/>
</dbReference>
<evidence type="ECO:0000313" key="4">
    <source>
        <dbReference type="Proteomes" id="UP000078046"/>
    </source>
</evidence>
<accession>A0A177AWD0</accession>